<dbReference type="Gene3D" id="1.10.10.10">
    <property type="entry name" value="Winged helix-like DNA-binding domain superfamily/Winged helix DNA-binding domain"/>
    <property type="match status" value="1"/>
</dbReference>
<gene>
    <name evidence="5" type="ORF">GKE90_21045</name>
</gene>
<dbReference type="PANTHER" id="PTHR30419:SF28">
    <property type="entry name" value="HTH-TYPE TRANSCRIPTIONAL REGULATOR BSDA"/>
    <property type="match status" value="1"/>
</dbReference>
<evidence type="ECO:0000313" key="5">
    <source>
        <dbReference type="EMBL" id="MSB51140.1"/>
    </source>
</evidence>
<dbReference type="InterPro" id="IPR000847">
    <property type="entry name" value="LysR_HTH_N"/>
</dbReference>
<comment type="caution">
    <text evidence="5">The sequence shown here is derived from an EMBL/GenBank/DDBJ whole genome shotgun (WGS) entry which is preliminary data.</text>
</comment>
<dbReference type="AlphaFoldDB" id="A0A6I2RNA6"/>
<organism evidence="5 6">
    <name type="scientific">Flavonifractor plautii</name>
    <name type="common">Fusobacterium plautii</name>
    <dbReference type="NCBI Taxonomy" id="292800"/>
    <lineage>
        <taxon>Bacteria</taxon>
        <taxon>Bacillati</taxon>
        <taxon>Bacillota</taxon>
        <taxon>Clostridia</taxon>
        <taxon>Eubacteriales</taxon>
        <taxon>Oscillospiraceae</taxon>
        <taxon>Flavonifractor</taxon>
    </lineage>
</organism>
<dbReference type="PRINTS" id="PR00039">
    <property type="entry name" value="HTHLYSR"/>
</dbReference>
<dbReference type="RefSeq" id="WP_131971797.1">
    <property type="nucleotide sequence ID" value="NZ_BAABXT010000001.1"/>
</dbReference>
<keyword evidence="3" id="KW-0238">DNA-binding</keyword>
<name>A0A6I2RNA6_FLAPL</name>
<sequence length="296" mass="33196">MELSKYEVFLKTVELGNITQAAEFLGYTQPAVSRVIADLEREWGVPLLIRGRVGVSLTPEGKHLLPRIRSVCAAQRELENSVDELLGLEGGAIRVGAFHSVAIQWLPQIIRSFLELYPKMDIQLTFDLEYSSVESMLIQGEVDCAFLTLPLNLHTKPPLCTRFLKRDPLCAVLPIDHPLAHADCYPISRFAQDDFIPIQETRDRDMTNIFTSCNVKPNIRYYTKDSYTIASLVESGLGVSIMSELMLGRIPYRVACIPLDPPQYRDIATAVRPGPLSPAVSRFLEHACLWVSQHAS</sequence>
<evidence type="ECO:0000313" key="6">
    <source>
        <dbReference type="Proteomes" id="UP000429811"/>
    </source>
</evidence>
<dbReference type="InterPro" id="IPR036390">
    <property type="entry name" value="WH_DNA-bd_sf"/>
</dbReference>
<dbReference type="InterPro" id="IPR036388">
    <property type="entry name" value="WH-like_DNA-bd_sf"/>
</dbReference>
<dbReference type="InterPro" id="IPR005119">
    <property type="entry name" value="LysR_subst-bd"/>
</dbReference>
<keyword evidence="2" id="KW-0805">Transcription regulation</keyword>
<protein>
    <submittedName>
        <fullName evidence="5">LysR family transcriptional regulator</fullName>
    </submittedName>
</protein>
<evidence type="ECO:0000256" key="1">
    <source>
        <dbReference type="ARBA" id="ARBA00009437"/>
    </source>
</evidence>
<accession>A0A6I2RNA6</accession>
<dbReference type="CDD" id="cd05466">
    <property type="entry name" value="PBP2_LTTR_substrate"/>
    <property type="match status" value="1"/>
</dbReference>
<dbReference type="GO" id="GO:0003677">
    <property type="term" value="F:DNA binding"/>
    <property type="evidence" value="ECO:0007669"/>
    <property type="project" value="UniProtKB-KW"/>
</dbReference>
<comment type="similarity">
    <text evidence="1">Belongs to the LysR transcriptional regulatory family.</text>
</comment>
<dbReference type="Proteomes" id="UP000429811">
    <property type="component" value="Unassembled WGS sequence"/>
</dbReference>
<dbReference type="GO" id="GO:0003700">
    <property type="term" value="F:DNA-binding transcription factor activity"/>
    <property type="evidence" value="ECO:0007669"/>
    <property type="project" value="InterPro"/>
</dbReference>
<dbReference type="Pfam" id="PF00126">
    <property type="entry name" value="HTH_1"/>
    <property type="match status" value="1"/>
</dbReference>
<dbReference type="GO" id="GO:0005829">
    <property type="term" value="C:cytosol"/>
    <property type="evidence" value="ECO:0007669"/>
    <property type="project" value="TreeGrafter"/>
</dbReference>
<keyword evidence="4" id="KW-0804">Transcription</keyword>
<dbReference type="PROSITE" id="PS50931">
    <property type="entry name" value="HTH_LYSR"/>
    <property type="match status" value="1"/>
</dbReference>
<dbReference type="InterPro" id="IPR050950">
    <property type="entry name" value="HTH-type_LysR_regulators"/>
</dbReference>
<evidence type="ECO:0000256" key="3">
    <source>
        <dbReference type="ARBA" id="ARBA00023125"/>
    </source>
</evidence>
<dbReference type="SUPFAM" id="SSF53850">
    <property type="entry name" value="Periplasmic binding protein-like II"/>
    <property type="match status" value="1"/>
</dbReference>
<dbReference type="PANTHER" id="PTHR30419">
    <property type="entry name" value="HTH-TYPE TRANSCRIPTIONAL REGULATOR YBHD"/>
    <property type="match status" value="1"/>
</dbReference>
<dbReference type="Pfam" id="PF03466">
    <property type="entry name" value="LysR_substrate"/>
    <property type="match status" value="1"/>
</dbReference>
<proteinExistence type="inferred from homology"/>
<dbReference type="EMBL" id="WKPO01000057">
    <property type="protein sequence ID" value="MSB51140.1"/>
    <property type="molecule type" value="Genomic_DNA"/>
</dbReference>
<dbReference type="SUPFAM" id="SSF46785">
    <property type="entry name" value="Winged helix' DNA-binding domain"/>
    <property type="match status" value="1"/>
</dbReference>
<dbReference type="Gene3D" id="3.40.190.290">
    <property type="match status" value="1"/>
</dbReference>
<evidence type="ECO:0000256" key="4">
    <source>
        <dbReference type="ARBA" id="ARBA00023163"/>
    </source>
</evidence>
<evidence type="ECO:0000256" key="2">
    <source>
        <dbReference type="ARBA" id="ARBA00023015"/>
    </source>
</evidence>
<reference evidence="5 6" key="1">
    <citation type="journal article" date="2019" name="Nat. Med.">
        <title>A library of human gut bacterial isolates paired with longitudinal multiomics data enables mechanistic microbiome research.</title>
        <authorList>
            <person name="Poyet M."/>
            <person name="Groussin M."/>
            <person name="Gibbons S.M."/>
            <person name="Avila-Pacheco J."/>
            <person name="Jiang X."/>
            <person name="Kearney S.M."/>
            <person name="Perrotta A.R."/>
            <person name="Berdy B."/>
            <person name="Zhao S."/>
            <person name="Lieberman T.D."/>
            <person name="Swanson P.K."/>
            <person name="Smith M."/>
            <person name="Roesemann S."/>
            <person name="Alexander J.E."/>
            <person name="Rich S.A."/>
            <person name="Livny J."/>
            <person name="Vlamakis H."/>
            <person name="Clish C."/>
            <person name="Bullock K."/>
            <person name="Deik A."/>
            <person name="Scott J."/>
            <person name="Pierce K.A."/>
            <person name="Xavier R.J."/>
            <person name="Alm E.J."/>
        </authorList>
    </citation>
    <scope>NUCLEOTIDE SEQUENCE [LARGE SCALE GENOMIC DNA]</scope>
    <source>
        <strain evidence="5 6">BIOML-A5</strain>
    </source>
</reference>